<evidence type="ECO:0000259" key="2">
    <source>
        <dbReference type="PROSITE" id="PS50042"/>
    </source>
</evidence>
<evidence type="ECO:0000256" key="1">
    <source>
        <dbReference type="SAM" id="MobiDB-lite"/>
    </source>
</evidence>
<dbReference type="EMBL" id="GG745343">
    <property type="protein sequence ID" value="KNE63847.1"/>
    <property type="molecule type" value="Genomic_DNA"/>
</dbReference>
<dbReference type="PROSITE" id="PS50042">
    <property type="entry name" value="CNMP_BINDING_3"/>
    <property type="match status" value="2"/>
</dbReference>
<dbReference type="PROSITE" id="PS00889">
    <property type="entry name" value="CNMP_BINDING_2"/>
    <property type="match status" value="1"/>
</dbReference>
<gene>
    <name evidence="3" type="ORF">AMAG_08912</name>
</gene>
<dbReference type="InterPro" id="IPR018488">
    <property type="entry name" value="cNMP-bd_CS"/>
</dbReference>
<dbReference type="PRINTS" id="PR00103">
    <property type="entry name" value="CAMPKINASE"/>
</dbReference>
<dbReference type="PANTHER" id="PTHR23011:SF28">
    <property type="entry name" value="CYCLIC NUCLEOTIDE-BINDING DOMAIN CONTAINING PROTEIN"/>
    <property type="match status" value="1"/>
</dbReference>
<dbReference type="OrthoDB" id="417078at2759"/>
<keyword evidence="4" id="KW-1185">Reference proteome</keyword>
<feature type="compositionally biased region" description="Basic and acidic residues" evidence="1">
    <location>
        <begin position="1"/>
        <end position="17"/>
    </location>
</feature>
<dbReference type="PANTHER" id="PTHR23011">
    <property type="entry name" value="CYCLIC NUCLEOTIDE-BINDING DOMAIN CONTAINING PROTEIN"/>
    <property type="match status" value="1"/>
</dbReference>
<feature type="region of interest" description="Disordered" evidence="1">
    <location>
        <begin position="450"/>
        <end position="476"/>
    </location>
</feature>
<dbReference type="eggNOG" id="KOG1113">
    <property type="taxonomic scope" value="Eukaryota"/>
</dbReference>
<reference evidence="3 4" key="1">
    <citation type="submission" date="2009-11" db="EMBL/GenBank/DDBJ databases">
        <title>Annotation of Allomyces macrogynus ATCC 38327.</title>
        <authorList>
            <consortium name="The Broad Institute Genome Sequencing Platform"/>
            <person name="Russ C."/>
            <person name="Cuomo C."/>
            <person name="Burger G."/>
            <person name="Gray M.W."/>
            <person name="Holland P.W.H."/>
            <person name="King N."/>
            <person name="Lang F.B.F."/>
            <person name="Roger A.J."/>
            <person name="Ruiz-Trillo I."/>
            <person name="Young S.K."/>
            <person name="Zeng Q."/>
            <person name="Gargeya S."/>
            <person name="Fitzgerald M."/>
            <person name="Haas B."/>
            <person name="Abouelleil A."/>
            <person name="Alvarado L."/>
            <person name="Arachchi H.M."/>
            <person name="Berlin A."/>
            <person name="Chapman S.B."/>
            <person name="Gearin G."/>
            <person name="Goldberg J."/>
            <person name="Griggs A."/>
            <person name="Gujja S."/>
            <person name="Hansen M."/>
            <person name="Heiman D."/>
            <person name="Howarth C."/>
            <person name="Larimer J."/>
            <person name="Lui A."/>
            <person name="MacDonald P.J.P."/>
            <person name="McCowen C."/>
            <person name="Montmayeur A."/>
            <person name="Murphy C."/>
            <person name="Neiman D."/>
            <person name="Pearson M."/>
            <person name="Priest M."/>
            <person name="Roberts A."/>
            <person name="Saif S."/>
            <person name="Shea T."/>
            <person name="Sisk P."/>
            <person name="Stolte C."/>
            <person name="Sykes S."/>
            <person name="Wortman J."/>
            <person name="Nusbaum C."/>
            <person name="Birren B."/>
        </authorList>
    </citation>
    <scope>NUCLEOTIDE SEQUENCE [LARGE SCALE GENOMIC DNA]</scope>
    <source>
        <strain evidence="3 4">ATCC 38327</strain>
    </source>
</reference>
<dbReference type="VEuPathDB" id="FungiDB:AMAG_08912"/>
<proteinExistence type="predicted"/>
<evidence type="ECO:0000313" key="3">
    <source>
        <dbReference type="EMBL" id="KNE63847.1"/>
    </source>
</evidence>
<dbReference type="SMART" id="SM00100">
    <property type="entry name" value="cNMP"/>
    <property type="match status" value="2"/>
</dbReference>
<dbReference type="Gene3D" id="2.60.120.10">
    <property type="entry name" value="Jelly Rolls"/>
    <property type="match status" value="2"/>
</dbReference>
<organism evidence="3 4">
    <name type="scientific">Allomyces macrogynus (strain ATCC 38327)</name>
    <name type="common">Allomyces javanicus var. macrogynus</name>
    <dbReference type="NCBI Taxonomy" id="578462"/>
    <lineage>
        <taxon>Eukaryota</taxon>
        <taxon>Fungi</taxon>
        <taxon>Fungi incertae sedis</taxon>
        <taxon>Blastocladiomycota</taxon>
        <taxon>Blastocladiomycetes</taxon>
        <taxon>Blastocladiales</taxon>
        <taxon>Blastocladiaceae</taxon>
        <taxon>Allomyces</taxon>
    </lineage>
</organism>
<dbReference type="SUPFAM" id="SSF51206">
    <property type="entry name" value="cAMP-binding domain-like"/>
    <property type="match status" value="2"/>
</dbReference>
<name>A0A0L0SMY8_ALLM3</name>
<dbReference type="Pfam" id="PF00027">
    <property type="entry name" value="cNMP_binding"/>
    <property type="match status" value="1"/>
</dbReference>
<accession>A0A0L0SMY8</accession>
<feature type="domain" description="Cyclic nucleotide-binding" evidence="2">
    <location>
        <begin position="86"/>
        <end position="209"/>
    </location>
</feature>
<feature type="region of interest" description="Disordered" evidence="1">
    <location>
        <begin position="1"/>
        <end position="41"/>
    </location>
</feature>
<dbReference type="AlphaFoldDB" id="A0A0L0SMY8"/>
<dbReference type="InterPro" id="IPR014710">
    <property type="entry name" value="RmlC-like_jellyroll"/>
</dbReference>
<dbReference type="InterPro" id="IPR018490">
    <property type="entry name" value="cNMP-bd_dom_sf"/>
</dbReference>
<reference evidence="4" key="2">
    <citation type="submission" date="2009-11" db="EMBL/GenBank/DDBJ databases">
        <title>The Genome Sequence of Allomyces macrogynus strain ATCC 38327.</title>
        <authorList>
            <consortium name="The Broad Institute Genome Sequencing Platform"/>
            <person name="Russ C."/>
            <person name="Cuomo C."/>
            <person name="Shea T."/>
            <person name="Young S.K."/>
            <person name="Zeng Q."/>
            <person name="Koehrsen M."/>
            <person name="Haas B."/>
            <person name="Borodovsky M."/>
            <person name="Guigo R."/>
            <person name="Alvarado L."/>
            <person name="Berlin A."/>
            <person name="Borenstein D."/>
            <person name="Chen Z."/>
            <person name="Engels R."/>
            <person name="Freedman E."/>
            <person name="Gellesch M."/>
            <person name="Goldberg J."/>
            <person name="Griggs A."/>
            <person name="Gujja S."/>
            <person name="Heiman D."/>
            <person name="Hepburn T."/>
            <person name="Howarth C."/>
            <person name="Jen D."/>
            <person name="Larson L."/>
            <person name="Lewis B."/>
            <person name="Mehta T."/>
            <person name="Park D."/>
            <person name="Pearson M."/>
            <person name="Roberts A."/>
            <person name="Saif S."/>
            <person name="Shenoy N."/>
            <person name="Sisk P."/>
            <person name="Stolte C."/>
            <person name="Sykes S."/>
            <person name="Walk T."/>
            <person name="White J."/>
            <person name="Yandava C."/>
            <person name="Burger G."/>
            <person name="Gray M.W."/>
            <person name="Holland P.W.H."/>
            <person name="King N."/>
            <person name="Lang F.B.F."/>
            <person name="Roger A.J."/>
            <person name="Ruiz-Trillo I."/>
            <person name="Lander E."/>
            <person name="Nusbaum C."/>
        </authorList>
    </citation>
    <scope>NUCLEOTIDE SEQUENCE [LARGE SCALE GENOMIC DNA]</scope>
    <source>
        <strain evidence="4">ATCC 38327</strain>
    </source>
</reference>
<dbReference type="InterPro" id="IPR000595">
    <property type="entry name" value="cNMP-bd_dom"/>
</dbReference>
<feature type="domain" description="Cyclic nucleotide-binding" evidence="2">
    <location>
        <begin position="261"/>
        <end position="319"/>
    </location>
</feature>
<protein>
    <recommendedName>
        <fullName evidence="2">Cyclic nucleotide-binding domain-containing protein</fullName>
    </recommendedName>
</protein>
<evidence type="ECO:0000313" key="4">
    <source>
        <dbReference type="Proteomes" id="UP000054350"/>
    </source>
</evidence>
<dbReference type="CDD" id="cd00038">
    <property type="entry name" value="CAP_ED"/>
    <property type="match status" value="2"/>
</dbReference>
<dbReference type="STRING" id="578462.A0A0L0SMY8"/>
<sequence length="476" mass="51062">MDGGRDSDSARGTDNGRRSRTASEPASTPPRSPSTAGPWPQSLSSAALAVLETHPIARSPEMVDLLAAEAGRLPALAALIKAPTGLWRGKKEKELMDPVRQLCEVATMLRRAPGTAVVKQGELGTQWCVVVRGAAEVSVAMHNMPTARVKVAEVGFGQGFGELALVNSTPRAATVTALPPPTYPPNTPYDDECDTLFLAIDKADYLRLVRTQHQRDLQAKVAFLASVPAMAQAAGIAANSTGTASAPMGQLAGVAAVASWRSWPKGSTLVREGQPVREFFFIKRGTVDVFRSVEVVDRGRAVRRSVRVATKGTGEYFGEEWVVRWSVSDYLSQWAHEHTKTARQRLMSISAGVTTIPTTDTSTPSSPPTTRELPSFTSRITARAVGGPVEILAMGIFDAQCRCTNKLPVAEYDAYDAAELKRLYEEGKRAAEWHRTRAAVLRGIGMAPAPRAADGATGPVDEMDEEVESEERGAAT</sequence>
<dbReference type="Proteomes" id="UP000054350">
    <property type="component" value="Unassembled WGS sequence"/>
</dbReference>